<dbReference type="Proteomes" id="UP000007576">
    <property type="component" value="Segment"/>
</dbReference>
<accession>H9AZZ1</accession>
<dbReference type="GeneID" id="14517166"/>
<protein>
    <submittedName>
        <fullName evidence="2">Uncharacterized protein</fullName>
    </submittedName>
</protein>
<evidence type="ECO:0000313" key="2">
    <source>
        <dbReference type="EMBL" id="AFD02316.1"/>
    </source>
</evidence>
<proteinExistence type="predicted"/>
<name>H9AZZ1_9VIRU</name>
<feature type="region of interest" description="Disordered" evidence="1">
    <location>
        <begin position="1"/>
        <end position="23"/>
    </location>
</feature>
<evidence type="ECO:0000256" key="1">
    <source>
        <dbReference type="SAM" id="MobiDB-lite"/>
    </source>
</evidence>
<keyword evidence="3" id="KW-1185">Reference proteome</keyword>
<reference evidence="2 3" key="1">
    <citation type="journal article" date="2012" name="J. Virol.">
        <title>Closely related archaeal Haloarcula hispanica icosahedral viruses HHIV-2 and SH1 have nonhomologous genes encoding host recognition functions.</title>
        <authorList>
            <person name="Jaakkola S.T."/>
            <person name="Penttinen R.K."/>
            <person name="Vilen S.T."/>
            <person name="Jalasvuori M."/>
            <person name="Ronnholm G."/>
            <person name="Bamford J.K."/>
            <person name="Bamford D.H."/>
            <person name="Oksanen H.M."/>
        </authorList>
    </citation>
    <scope>NUCLEOTIDE SEQUENCE [LARGE SCALE GENOMIC DNA]</scope>
</reference>
<evidence type="ECO:0000313" key="3">
    <source>
        <dbReference type="Proteomes" id="UP000007576"/>
    </source>
</evidence>
<sequence length="134" mass="15417">MPRVRCGRGVHRREGHRPPNVPALPVGVPTLQRERQRAVPTGRIRRLFRMTEIDRISPKTRRHITLSREVDGAFERLTPDYVQFSAWVESAMWSALVEQYGEQAVLEAVEATQAGISEEERLPESDREEYELPA</sequence>
<dbReference type="KEGG" id="vg:14517166"/>
<organism evidence="2 3">
    <name type="scientific">Haloarcula hispanica icosahedral virus 2</name>
    <dbReference type="NCBI Taxonomy" id="1154689"/>
    <lineage>
        <taxon>Viruses</taxon>
        <taxon>Singelaviria</taxon>
        <taxon>Helvetiavirae</taxon>
        <taxon>Dividoviricota</taxon>
        <taxon>Laserviricetes</taxon>
        <taxon>Halopanivirales</taxon>
        <taxon>Sphaerolipoviridae</taxon>
        <taxon>Alphasphaerolipovirus</taxon>
        <taxon>Alphasphaerolipovirus helsinkii</taxon>
    </lineage>
</organism>
<feature type="compositionally biased region" description="Basic residues" evidence="1">
    <location>
        <begin position="1"/>
        <end position="15"/>
    </location>
</feature>
<dbReference type="OrthoDB" id="37609at10239"/>
<dbReference type="EMBL" id="JN968479">
    <property type="protein sequence ID" value="AFD02316.1"/>
    <property type="molecule type" value="Genomic_DNA"/>
</dbReference>
<feature type="region of interest" description="Disordered" evidence="1">
    <location>
        <begin position="115"/>
        <end position="134"/>
    </location>
</feature>
<dbReference type="RefSeq" id="YP_005352821.1">
    <property type="nucleotide sequence ID" value="NC_016989.1"/>
</dbReference>